<dbReference type="EC" id="1.14.13.-" evidence="10"/>
<comment type="caution">
    <text evidence="10">The sequence shown here is derived from an EMBL/GenBank/DDBJ whole genome shotgun (WGS) entry which is preliminary data.</text>
</comment>
<dbReference type="PANTHER" id="PTHR43876">
    <property type="entry name" value="UBIQUINONE BIOSYNTHESIS MONOOXYGENASE COQ6, MITOCHONDRIAL"/>
    <property type="match status" value="1"/>
</dbReference>
<dbReference type="InterPro" id="IPR002938">
    <property type="entry name" value="FAD-bd"/>
</dbReference>
<dbReference type="InterPro" id="IPR018168">
    <property type="entry name" value="Ubi_Hdrlase_CS"/>
</dbReference>
<keyword evidence="4" id="KW-0285">Flavoprotein</keyword>
<dbReference type="RefSeq" id="WP_223985668.1">
    <property type="nucleotide sequence ID" value="NZ_CAJZAG010000003.1"/>
</dbReference>
<keyword evidence="11" id="KW-1185">Reference proteome</keyword>
<dbReference type="EMBL" id="CAJZAG010000003">
    <property type="protein sequence ID" value="CAG9169944.1"/>
    <property type="molecule type" value="Genomic_DNA"/>
</dbReference>
<comment type="similarity">
    <text evidence="3">Belongs to the UbiH/COQ6 family.</text>
</comment>
<feature type="region of interest" description="Disordered" evidence="8">
    <location>
        <begin position="1"/>
        <end position="26"/>
    </location>
</feature>
<evidence type="ECO:0000256" key="5">
    <source>
        <dbReference type="ARBA" id="ARBA00022827"/>
    </source>
</evidence>
<keyword evidence="7" id="KW-0503">Monooxygenase</keyword>
<gene>
    <name evidence="10" type="primary">ubiH</name>
    <name evidence="10" type="ORF">LMG32289_01927</name>
</gene>
<dbReference type="Gene3D" id="3.50.50.60">
    <property type="entry name" value="FAD/NAD(P)-binding domain"/>
    <property type="match status" value="2"/>
</dbReference>
<keyword evidence="6 10" id="KW-0560">Oxidoreductase</keyword>
<dbReference type="NCBIfam" id="TIGR01988">
    <property type="entry name" value="Ubi-OHases"/>
    <property type="match status" value="1"/>
</dbReference>
<evidence type="ECO:0000256" key="8">
    <source>
        <dbReference type="SAM" id="MobiDB-lite"/>
    </source>
</evidence>
<reference evidence="10 11" key="1">
    <citation type="submission" date="2021-08" db="EMBL/GenBank/DDBJ databases">
        <authorList>
            <person name="Peeters C."/>
        </authorList>
    </citation>
    <scope>NUCLEOTIDE SEQUENCE [LARGE SCALE GENOMIC DNA]</scope>
    <source>
        <strain evidence="10 11">LMG 32289</strain>
    </source>
</reference>
<evidence type="ECO:0000256" key="1">
    <source>
        <dbReference type="ARBA" id="ARBA00001974"/>
    </source>
</evidence>
<dbReference type="Proteomes" id="UP000706525">
    <property type="component" value="Unassembled WGS sequence"/>
</dbReference>
<organism evidence="10 11">
    <name type="scientific">Cupriavidus pampae</name>
    <dbReference type="NCBI Taxonomy" id="659251"/>
    <lineage>
        <taxon>Bacteria</taxon>
        <taxon>Pseudomonadati</taxon>
        <taxon>Pseudomonadota</taxon>
        <taxon>Betaproteobacteria</taxon>
        <taxon>Burkholderiales</taxon>
        <taxon>Burkholderiaceae</taxon>
        <taxon>Cupriavidus</taxon>
    </lineage>
</organism>
<dbReference type="InterPro" id="IPR036188">
    <property type="entry name" value="FAD/NAD-bd_sf"/>
</dbReference>
<evidence type="ECO:0000313" key="10">
    <source>
        <dbReference type="EMBL" id="CAG9169944.1"/>
    </source>
</evidence>
<dbReference type="PROSITE" id="PS01304">
    <property type="entry name" value="UBIH"/>
    <property type="match status" value="1"/>
</dbReference>
<dbReference type="SUPFAM" id="SSF51905">
    <property type="entry name" value="FAD/NAD(P)-binding domain"/>
    <property type="match status" value="1"/>
</dbReference>
<evidence type="ECO:0000256" key="2">
    <source>
        <dbReference type="ARBA" id="ARBA00004749"/>
    </source>
</evidence>
<dbReference type="InterPro" id="IPR010971">
    <property type="entry name" value="UbiH/COQ6"/>
</dbReference>
<evidence type="ECO:0000256" key="7">
    <source>
        <dbReference type="ARBA" id="ARBA00023033"/>
    </source>
</evidence>
<comment type="pathway">
    <text evidence="2">Cofactor biosynthesis; ubiquinone biosynthesis.</text>
</comment>
<name>A0ABN7Y977_9BURK</name>
<evidence type="ECO:0000259" key="9">
    <source>
        <dbReference type="Pfam" id="PF01494"/>
    </source>
</evidence>
<dbReference type="InterPro" id="IPR051205">
    <property type="entry name" value="UbiH/COQ6_monooxygenase"/>
</dbReference>
<dbReference type="PANTHER" id="PTHR43876:SF8">
    <property type="entry name" value="2-OCTAPRENYL-6-METHOXYPHENOL HYDROXYLASE"/>
    <property type="match status" value="1"/>
</dbReference>
<dbReference type="PRINTS" id="PR00420">
    <property type="entry name" value="RNGMNOXGNASE"/>
</dbReference>
<protein>
    <submittedName>
        <fullName evidence="10">2-octaprenyl-6-methoxyphenol hydroxylase</fullName>
        <ecNumber evidence="10">1.14.13.-</ecNumber>
    </submittedName>
</protein>
<proteinExistence type="inferred from homology"/>
<accession>A0ABN7Y977</accession>
<evidence type="ECO:0000313" key="11">
    <source>
        <dbReference type="Proteomes" id="UP000706525"/>
    </source>
</evidence>
<dbReference type="NCBIfam" id="NF005421">
    <property type="entry name" value="PRK06996.1"/>
    <property type="match status" value="1"/>
</dbReference>
<feature type="region of interest" description="Disordered" evidence="8">
    <location>
        <begin position="206"/>
        <end position="228"/>
    </location>
</feature>
<feature type="domain" description="FAD-binding" evidence="9">
    <location>
        <begin position="27"/>
        <end position="375"/>
    </location>
</feature>
<comment type="cofactor">
    <cofactor evidence="1">
        <name>FAD</name>
        <dbReference type="ChEBI" id="CHEBI:57692"/>
    </cofactor>
</comment>
<dbReference type="GO" id="GO:0016491">
    <property type="term" value="F:oxidoreductase activity"/>
    <property type="evidence" value="ECO:0007669"/>
    <property type="project" value="UniProtKB-KW"/>
</dbReference>
<keyword evidence="5" id="KW-0274">FAD</keyword>
<evidence type="ECO:0000256" key="3">
    <source>
        <dbReference type="ARBA" id="ARBA00005349"/>
    </source>
</evidence>
<evidence type="ECO:0000256" key="4">
    <source>
        <dbReference type="ARBA" id="ARBA00022630"/>
    </source>
</evidence>
<dbReference type="Pfam" id="PF01494">
    <property type="entry name" value="FAD_binding_3"/>
    <property type="match status" value="1"/>
</dbReference>
<dbReference type="Gene3D" id="3.30.9.10">
    <property type="entry name" value="D-Amino Acid Oxidase, subunit A, domain 2"/>
    <property type="match status" value="1"/>
</dbReference>
<evidence type="ECO:0000256" key="6">
    <source>
        <dbReference type="ARBA" id="ARBA00023002"/>
    </source>
</evidence>
<sequence length="438" mass="46562">MTLPATPDTADSAHTPGAPDAEQTPRDIAIVGCGPVGLTLAARLLRTTAWRLTLIDAATPARAARDPRAIALSHGSRQLLEQIGAWPVPMQTIEHIHISQRGRFGHVKLHHDDYDVPALGYVVRYGDLCQALERALARAAEAAPGRLVRVFETRIDEIAEQKDGADGAAVRLTGTSHADHDGLPVAFEARLAVQAEGGLFHQQMRKHGTGGHGDARIGQSSGQGTGRRRDYGQTAIIGHVTASRPMPGWAWERFTEEGPLALLPHEDHGTPGYALVWCCAPDTATRRLALSETEFARELGEAFGTRLGTFTLHGKRHAFPLGLNAAPVTVDGRVVAVGNAAQTLHPVAGQGLNLGLRDAFALADSLRASCTPQALEAFATRHRVDRAVTIGVTDLLPRVFGVGGPLAAHARGAALAALSCVAPLKHAVARQMMYGVRR</sequence>